<accession>A0A2G5K274</accession>
<organism evidence="1 2">
    <name type="scientific">Paramylibacter kogurei</name>
    <dbReference type="NCBI Taxonomy" id="1889778"/>
    <lineage>
        <taxon>Bacteria</taxon>
        <taxon>Pseudomonadati</taxon>
        <taxon>Pseudomonadota</taxon>
        <taxon>Alphaproteobacteria</taxon>
        <taxon>Rhodobacterales</taxon>
        <taxon>Paracoccaceae</taxon>
        <taxon>Paramylibacter</taxon>
    </lineage>
</organism>
<comment type="caution">
    <text evidence="1">The sequence shown here is derived from an EMBL/GenBank/DDBJ whole genome shotgun (WGS) entry which is preliminary data.</text>
</comment>
<dbReference type="Proteomes" id="UP000231516">
    <property type="component" value="Unassembled WGS sequence"/>
</dbReference>
<dbReference type="RefSeq" id="WP_099594394.1">
    <property type="nucleotide sequence ID" value="NZ_MDGM01000014.1"/>
</dbReference>
<protein>
    <submittedName>
        <fullName evidence="1">DUF1289 domain-containing protein</fullName>
    </submittedName>
</protein>
<gene>
    <name evidence="1" type="ORF">BFP76_08795</name>
</gene>
<keyword evidence="2" id="KW-1185">Reference proteome</keyword>
<dbReference type="EMBL" id="MDGM01000014">
    <property type="protein sequence ID" value="PIB23113.1"/>
    <property type="molecule type" value="Genomic_DNA"/>
</dbReference>
<name>A0A2G5K274_9RHOB</name>
<proteinExistence type="predicted"/>
<dbReference type="OrthoDB" id="7906652at2"/>
<reference evidence="1 2" key="1">
    <citation type="submission" date="2016-08" db="EMBL/GenBank/DDBJ databases">
        <title>Draft genome of Amylibacter sp. strain 4G11.</title>
        <authorList>
            <person name="Wong S.-K."/>
            <person name="Hamasaki K."/>
            <person name="Yoshizawa S."/>
        </authorList>
    </citation>
    <scope>NUCLEOTIDE SEQUENCE [LARGE SCALE GENOMIC DNA]</scope>
    <source>
        <strain evidence="1 2">4G11</strain>
    </source>
</reference>
<dbReference type="InterPro" id="IPR010710">
    <property type="entry name" value="DUF1289"/>
</dbReference>
<dbReference type="Pfam" id="PF06945">
    <property type="entry name" value="DUF1289"/>
    <property type="match status" value="1"/>
</dbReference>
<dbReference type="AlphaFoldDB" id="A0A2G5K274"/>
<evidence type="ECO:0000313" key="1">
    <source>
        <dbReference type="EMBL" id="PIB23113.1"/>
    </source>
</evidence>
<evidence type="ECO:0000313" key="2">
    <source>
        <dbReference type="Proteomes" id="UP000231516"/>
    </source>
</evidence>
<sequence>MPKVPSPCVDVCKYKRQGHCIACSMTKAQKSLLKNLKKPKHQIAFIEMLVVQQTQLGQFSHWREAYDKKCRKKGSPNPLA</sequence>